<dbReference type="Pfam" id="PF08668">
    <property type="entry name" value="HDOD"/>
    <property type="match status" value="1"/>
</dbReference>
<dbReference type="PANTHER" id="PTHR33525">
    <property type="match status" value="1"/>
</dbReference>
<dbReference type="AlphaFoldDB" id="A0A9D7SH99"/>
<comment type="caution">
    <text evidence="2">The sequence shown here is derived from an EMBL/GenBank/DDBJ whole genome shotgun (WGS) entry which is preliminary data.</text>
</comment>
<accession>A0A9D7SH99</accession>
<evidence type="ECO:0000259" key="1">
    <source>
        <dbReference type="PROSITE" id="PS51833"/>
    </source>
</evidence>
<evidence type="ECO:0000313" key="2">
    <source>
        <dbReference type="EMBL" id="MBK9796665.1"/>
    </source>
</evidence>
<dbReference type="Gene3D" id="1.10.3210.10">
    <property type="entry name" value="Hypothetical protein af1432"/>
    <property type="match status" value="1"/>
</dbReference>
<dbReference type="CDD" id="cd00077">
    <property type="entry name" value="HDc"/>
    <property type="match status" value="1"/>
</dbReference>
<organism evidence="2 3">
    <name type="scientific">Candidatus Geothrix skivensis</name>
    <dbReference type="NCBI Taxonomy" id="2954439"/>
    <lineage>
        <taxon>Bacteria</taxon>
        <taxon>Pseudomonadati</taxon>
        <taxon>Acidobacteriota</taxon>
        <taxon>Holophagae</taxon>
        <taxon>Holophagales</taxon>
        <taxon>Holophagaceae</taxon>
        <taxon>Geothrix</taxon>
    </lineage>
</organism>
<dbReference type="PROSITE" id="PS51833">
    <property type="entry name" value="HDOD"/>
    <property type="match status" value="1"/>
</dbReference>
<sequence>MIPAYVLVEGIQALPSLPESVARLTPLLRDERASSGRFEQAVRSDPAITANLLKAANSAYFSGNAPVSTVREAVARIGLRRVYEVAVSTSFRQTLPRRLPGYGLNGSDFWLHCTATALFAEALAVRGNHRCADIAYIAGLLHDAGKLIIGGFLAVEVPEANWWTFGTDEGERQLLGSSHCDVGKEIARKWNLPLQVEQACRWHHEPGRALTEEQIELASVVHAADALAYRAGFPGGSSDGPDLDPAVALRLGLTPESLDRLIEEKKEEILHLGEVSSPS</sequence>
<dbReference type="PANTHER" id="PTHR33525:SF3">
    <property type="entry name" value="RIBONUCLEASE Y"/>
    <property type="match status" value="1"/>
</dbReference>
<dbReference type="EMBL" id="JADKIO010000006">
    <property type="protein sequence ID" value="MBK9796665.1"/>
    <property type="molecule type" value="Genomic_DNA"/>
</dbReference>
<dbReference type="SMART" id="SM00471">
    <property type="entry name" value="HDc"/>
    <property type="match status" value="1"/>
</dbReference>
<dbReference type="SUPFAM" id="SSF109604">
    <property type="entry name" value="HD-domain/PDEase-like"/>
    <property type="match status" value="1"/>
</dbReference>
<reference evidence="2" key="1">
    <citation type="submission" date="2020-10" db="EMBL/GenBank/DDBJ databases">
        <title>Connecting structure to function with the recovery of over 1000 high-quality activated sludge metagenome-assembled genomes encoding full-length rRNA genes using long-read sequencing.</title>
        <authorList>
            <person name="Singleton C.M."/>
            <person name="Petriglieri F."/>
            <person name="Kristensen J.M."/>
            <person name="Kirkegaard R.H."/>
            <person name="Michaelsen T.Y."/>
            <person name="Andersen M.H."/>
            <person name="Karst S.M."/>
            <person name="Dueholm M.S."/>
            <person name="Nielsen P.H."/>
            <person name="Albertsen M."/>
        </authorList>
    </citation>
    <scope>NUCLEOTIDE SEQUENCE</scope>
    <source>
        <strain evidence="2">Skiv_18-Q3-R9-52_MAXAC.067</strain>
    </source>
</reference>
<gene>
    <name evidence="2" type="ORF">IPP58_09220</name>
</gene>
<dbReference type="Proteomes" id="UP000886657">
    <property type="component" value="Unassembled WGS sequence"/>
</dbReference>
<dbReference type="InterPro" id="IPR003607">
    <property type="entry name" value="HD/PDEase_dom"/>
</dbReference>
<name>A0A9D7SH99_9BACT</name>
<proteinExistence type="predicted"/>
<dbReference type="InterPro" id="IPR013976">
    <property type="entry name" value="HDOD"/>
</dbReference>
<dbReference type="InterPro" id="IPR052340">
    <property type="entry name" value="RNase_Y/CdgJ"/>
</dbReference>
<feature type="domain" description="HDOD" evidence="1">
    <location>
        <begin position="14"/>
        <end position="206"/>
    </location>
</feature>
<protein>
    <submittedName>
        <fullName evidence="2">HDOD domain-containing protein</fullName>
    </submittedName>
</protein>
<evidence type="ECO:0000313" key="3">
    <source>
        <dbReference type="Proteomes" id="UP000886657"/>
    </source>
</evidence>